<dbReference type="EMBL" id="UYRR01011550">
    <property type="protein sequence ID" value="VDK25987.1"/>
    <property type="molecule type" value="Genomic_DNA"/>
</dbReference>
<dbReference type="InterPro" id="IPR017853">
    <property type="entry name" value="GH"/>
</dbReference>
<dbReference type="SUPFAM" id="SSF51445">
    <property type="entry name" value="(Trans)glycosidases"/>
    <property type="match status" value="1"/>
</dbReference>
<sequence length="119" mass="13739">MYDSHSKESENICGVFQVFWNVPSRNCYRARIDIPLTKFSFQFNKGEDFYGDAVNTFYEKTIGLYPYYRDPKDPNSAVNGGIPQRVDMREHLSKAKADIERLIPNPSFGGVAILDFESW</sequence>
<evidence type="ECO:0000313" key="4">
    <source>
        <dbReference type="EMBL" id="VDK25987.1"/>
    </source>
</evidence>
<evidence type="ECO:0000313" key="5">
    <source>
        <dbReference type="Proteomes" id="UP000267096"/>
    </source>
</evidence>
<reference evidence="4 5" key="2">
    <citation type="submission" date="2018-11" db="EMBL/GenBank/DDBJ databases">
        <authorList>
            <consortium name="Pathogen Informatics"/>
        </authorList>
    </citation>
    <scope>NUCLEOTIDE SEQUENCE [LARGE SCALE GENOMIC DNA]</scope>
</reference>
<dbReference type="OrthoDB" id="5796153at2759"/>
<protein>
    <recommendedName>
        <fullName evidence="3">Hyaluronidase</fullName>
        <ecNumber evidence="3">3.2.1.35</ecNumber>
    </recommendedName>
</protein>
<dbReference type="Pfam" id="PF01630">
    <property type="entry name" value="Glyco_hydro_56"/>
    <property type="match status" value="1"/>
</dbReference>
<accession>A0A0M3JEA2</accession>
<evidence type="ECO:0000256" key="1">
    <source>
        <dbReference type="ARBA" id="ARBA00008871"/>
    </source>
</evidence>
<evidence type="ECO:0000256" key="2">
    <source>
        <dbReference type="ARBA" id="ARBA00023157"/>
    </source>
</evidence>
<comment type="catalytic activity">
    <reaction evidence="3">
        <text>Random hydrolysis of (1-&gt;4)-linkages between N-acetyl-beta-D-glucosamine and D-glucuronate residues in hyaluronate.</text>
        <dbReference type="EC" id="3.2.1.35"/>
    </reaction>
</comment>
<dbReference type="GO" id="GO:0004415">
    <property type="term" value="F:hyalurononglucosaminidase activity"/>
    <property type="evidence" value="ECO:0007669"/>
    <property type="project" value="UniProtKB-UniRule"/>
</dbReference>
<dbReference type="Gene3D" id="3.20.20.70">
    <property type="entry name" value="Aldolase class I"/>
    <property type="match status" value="1"/>
</dbReference>
<keyword evidence="3" id="KW-0326">Glycosidase</keyword>
<dbReference type="PANTHER" id="PTHR11769:SF35">
    <property type="entry name" value="HYALURONIDASE"/>
    <property type="match status" value="1"/>
</dbReference>
<dbReference type="AlphaFoldDB" id="A0A0M3JEA2"/>
<comment type="similarity">
    <text evidence="1 3">Belongs to the glycosyl hydrolase 56 family.</text>
</comment>
<organism evidence="6">
    <name type="scientific">Anisakis simplex</name>
    <name type="common">Herring worm</name>
    <dbReference type="NCBI Taxonomy" id="6269"/>
    <lineage>
        <taxon>Eukaryota</taxon>
        <taxon>Metazoa</taxon>
        <taxon>Ecdysozoa</taxon>
        <taxon>Nematoda</taxon>
        <taxon>Chromadorea</taxon>
        <taxon>Rhabditida</taxon>
        <taxon>Spirurina</taxon>
        <taxon>Ascaridomorpha</taxon>
        <taxon>Ascaridoidea</taxon>
        <taxon>Anisakidae</taxon>
        <taxon>Anisakis</taxon>
        <taxon>Anisakis simplex complex</taxon>
    </lineage>
</organism>
<keyword evidence="2" id="KW-1015">Disulfide bond</keyword>
<dbReference type="WBParaSite" id="ASIM_0000594601-mRNA-1">
    <property type="protein sequence ID" value="ASIM_0000594601-mRNA-1"/>
    <property type="gene ID" value="ASIM_0000594601"/>
</dbReference>
<keyword evidence="3" id="KW-0378">Hydrolase</keyword>
<dbReference type="GO" id="GO:0030214">
    <property type="term" value="P:hyaluronan catabolic process"/>
    <property type="evidence" value="ECO:0007669"/>
    <property type="project" value="TreeGrafter"/>
</dbReference>
<gene>
    <name evidence="4" type="ORF">ASIM_LOCUS5732</name>
</gene>
<dbReference type="PANTHER" id="PTHR11769">
    <property type="entry name" value="HYALURONIDASE"/>
    <property type="match status" value="1"/>
</dbReference>
<dbReference type="Proteomes" id="UP000267096">
    <property type="component" value="Unassembled WGS sequence"/>
</dbReference>
<evidence type="ECO:0000256" key="3">
    <source>
        <dbReference type="RuleBase" id="RU610713"/>
    </source>
</evidence>
<evidence type="ECO:0000313" key="6">
    <source>
        <dbReference type="WBParaSite" id="ASIM_0000594601-mRNA-1"/>
    </source>
</evidence>
<reference evidence="6" key="1">
    <citation type="submission" date="2017-02" db="UniProtKB">
        <authorList>
            <consortium name="WormBaseParasite"/>
        </authorList>
    </citation>
    <scope>IDENTIFICATION</scope>
</reference>
<dbReference type="GO" id="GO:0005975">
    <property type="term" value="P:carbohydrate metabolic process"/>
    <property type="evidence" value="ECO:0007669"/>
    <property type="project" value="InterPro"/>
</dbReference>
<keyword evidence="5" id="KW-1185">Reference proteome</keyword>
<dbReference type="InterPro" id="IPR018155">
    <property type="entry name" value="Hyaluronidase"/>
</dbReference>
<proteinExistence type="inferred from homology"/>
<name>A0A0M3JEA2_ANISI</name>
<dbReference type="EC" id="3.2.1.35" evidence="3"/>
<dbReference type="InterPro" id="IPR013785">
    <property type="entry name" value="Aldolase_TIM"/>
</dbReference>
<dbReference type="PRINTS" id="PR00846">
    <property type="entry name" value="GLHYDRLASE56"/>
</dbReference>